<keyword evidence="5 7" id="KW-0808">Transferase</keyword>
<dbReference type="KEGG" id="llc:LACR_0726"/>
<proteinExistence type="inferred from homology"/>
<comment type="catalytic activity">
    <reaction evidence="1 7">
        <text>[(1-&gt;4)-alpha-D-glucosyl](n) + ADP-alpha-D-glucose = [(1-&gt;4)-alpha-D-glucosyl](n+1) + ADP + H(+)</text>
        <dbReference type="Rhea" id="RHEA:18189"/>
        <dbReference type="Rhea" id="RHEA-COMP:9584"/>
        <dbReference type="Rhea" id="RHEA-COMP:9587"/>
        <dbReference type="ChEBI" id="CHEBI:15378"/>
        <dbReference type="ChEBI" id="CHEBI:15444"/>
        <dbReference type="ChEBI" id="CHEBI:57498"/>
        <dbReference type="ChEBI" id="CHEBI:456216"/>
        <dbReference type="EC" id="2.4.1.21"/>
    </reaction>
</comment>
<evidence type="ECO:0000256" key="4">
    <source>
        <dbReference type="ARBA" id="ARBA00022676"/>
    </source>
</evidence>
<evidence type="ECO:0000256" key="2">
    <source>
        <dbReference type="ARBA" id="ARBA00002764"/>
    </source>
</evidence>
<evidence type="ECO:0000256" key="3">
    <source>
        <dbReference type="ARBA" id="ARBA00010281"/>
    </source>
</evidence>
<dbReference type="GO" id="GO:0004373">
    <property type="term" value="F:alpha-1,4-glucan glucosyltransferase (UDP-glucose donor) activity"/>
    <property type="evidence" value="ECO:0007669"/>
    <property type="project" value="InterPro"/>
</dbReference>
<evidence type="ECO:0000259" key="9">
    <source>
        <dbReference type="Pfam" id="PF08323"/>
    </source>
</evidence>
<dbReference type="CAZy" id="GT5">
    <property type="family name" value="Glycosyltransferase Family 5"/>
</dbReference>
<gene>
    <name evidence="7" type="primary">glgA</name>
    <name evidence="10" type="ordered locus">LACR_0726</name>
</gene>
<dbReference type="InterPro" id="IPR001296">
    <property type="entry name" value="Glyco_trans_1"/>
</dbReference>
<evidence type="ECO:0000256" key="7">
    <source>
        <dbReference type="HAMAP-Rule" id="MF_00484"/>
    </source>
</evidence>
<dbReference type="GO" id="GO:0009011">
    <property type="term" value="F:alpha-1,4-glucan glucosyltransferase (ADP-glucose donor) activity"/>
    <property type="evidence" value="ECO:0007669"/>
    <property type="project" value="UniProtKB-UniRule"/>
</dbReference>
<accession>Q030T5</accession>
<dbReference type="SUPFAM" id="SSF53756">
    <property type="entry name" value="UDP-Glycosyltransferase/glycogen phosphorylase"/>
    <property type="match status" value="1"/>
</dbReference>
<keyword evidence="4 7" id="KW-0328">Glycosyltransferase</keyword>
<name>Q030T5_LACLS</name>
<comment type="pathway">
    <text evidence="7">Glycan biosynthesis; glycogen biosynthesis.</text>
</comment>
<dbReference type="HAMAP" id="MF_00484">
    <property type="entry name" value="Glycogen_synth"/>
    <property type="match status" value="1"/>
</dbReference>
<dbReference type="EMBL" id="CP000425">
    <property type="protein sequence ID" value="ABJ72287.1"/>
    <property type="molecule type" value="Genomic_DNA"/>
</dbReference>
<dbReference type="CDD" id="cd03791">
    <property type="entry name" value="GT5_Glycogen_synthase_DULL1-like"/>
    <property type="match status" value="1"/>
</dbReference>
<dbReference type="HOGENOM" id="CLU_009583_18_2_9"/>
<dbReference type="UniPathway" id="UPA00164"/>
<dbReference type="Pfam" id="PF08323">
    <property type="entry name" value="Glyco_transf_5"/>
    <property type="match status" value="1"/>
</dbReference>
<evidence type="ECO:0000313" key="11">
    <source>
        <dbReference type="Proteomes" id="UP000000240"/>
    </source>
</evidence>
<organism evidence="10 11">
    <name type="scientific">Lactococcus lactis subsp. cremoris (strain SK11)</name>
    <dbReference type="NCBI Taxonomy" id="272622"/>
    <lineage>
        <taxon>Bacteria</taxon>
        <taxon>Bacillati</taxon>
        <taxon>Bacillota</taxon>
        <taxon>Bacilli</taxon>
        <taxon>Lactobacillales</taxon>
        <taxon>Streptococcaceae</taxon>
        <taxon>Lactococcus</taxon>
        <taxon>Lactococcus cremoris subsp. cremoris</taxon>
    </lineage>
</organism>
<comment type="function">
    <text evidence="2 7">Synthesizes alpha-1,4-glucan chains using ADP-glucose.</text>
</comment>
<evidence type="ECO:0000259" key="8">
    <source>
        <dbReference type="Pfam" id="PF00534"/>
    </source>
</evidence>
<dbReference type="AlphaFoldDB" id="Q030T5"/>
<evidence type="ECO:0000313" key="10">
    <source>
        <dbReference type="EMBL" id="ABJ72287.1"/>
    </source>
</evidence>
<feature type="domain" description="Glycosyl transferase family 1" evidence="8">
    <location>
        <begin position="297"/>
        <end position="430"/>
    </location>
</feature>
<protein>
    <recommendedName>
        <fullName evidence="7">Glycogen synthase</fullName>
        <ecNumber evidence="7">2.4.1.21</ecNumber>
    </recommendedName>
    <alternativeName>
        <fullName evidence="7">Starch [bacterial glycogen] synthase</fullName>
    </alternativeName>
</protein>
<keyword evidence="6 7" id="KW-0320">Glycogen biosynthesis</keyword>
<dbReference type="PANTHER" id="PTHR45825:SF11">
    <property type="entry name" value="ALPHA AMYLASE DOMAIN-CONTAINING PROTEIN"/>
    <property type="match status" value="1"/>
</dbReference>
<comment type="similarity">
    <text evidence="3 7">Belongs to the glycosyltransferase 1 family. Bacterial/plant glycogen synthase subfamily.</text>
</comment>
<dbReference type="Proteomes" id="UP000000240">
    <property type="component" value="Chromosome"/>
</dbReference>
<dbReference type="InterPro" id="IPR011835">
    <property type="entry name" value="GS/SS"/>
</dbReference>
<dbReference type="PANTHER" id="PTHR45825">
    <property type="entry name" value="GRANULE-BOUND STARCH SYNTHASE 1, CHLOROPLASTIC/AMYLOPLASTIC"/>
    <property type="match status" value="1"/>
</dbReference>
<evidence type="ECO:0000256" key="1">
    <source>
        <dbReference type="ARBA" id="ARBA00001478"/>
    </source>
</evidence>
<dbReference type="EC" id="2.4.1.21" evidence="7"/>
<dbReference type="Gene3D" id="3.40.50.2000">
    <property type="entry name" value="Glycogen Phosphorylase B"/>
    <property type="match status" value="2"/>
</dbReference>
<dbReference type="Pfam" id="PF00534">
    <property type="entry name" value="Glycos_transf_1"/>
    <property type="match status" value="1"/>
</dbReference>
<evidence type="ECO:0000256" key="6">
    <source>
        <dbReference type="ARBA" id="ARBA00023056"/>
    </source>
</evidence>
<sequence>MAIREMKREKMKVLFASSECAPFFKTGGLGDVAGALPKELAKKSEISSVGVILPYFKNEMKEEYRSLLVDEFYDFVDLGWRHEYFGVKTLLKDNVKYYFLDNEHYFGRGQLYGYGDDGERFAFFDLAVCQLLEKLDFIPDILHVNDWQTAMIPFLLKEKYKWINAYSDIQSVLTIHNIEFQGVMQGDALTELFGMGMERYFEGVVRHNGMLNMLKTGILYADRVNTVSPTYAKEIQTSEFGGGLEGVLQYVKGKISGILNGIDYEIYDPEKDKQISYHFNSLDLTGKAKMKAELQKRVFLPINPDIPVIGMVSRLTNQKGFDLVLSQLEELLKEEVQIVLLGTGFPELEEGFKYFAQKYPDKLSANIAFDLQFAQEIYAGSDLFLMPSAFEPCGLSQMIAMRYGTLPIVHEIGGLRDTVVPFNPVTKEGTGFGFGFIDFDRDILLETIKRALEVYKKEPKTLNRIIVSAMEQDFSWETKAQQYIELYQTILK</sequence>
<evidence type="ECO:0000256" key="5">
    <source>
        <dbReference type="ARBA" id="ARBA00022679"/>
    </source>
</evidence>
<dbReference type="NCBIfam" id="NF001898">
    <property type="entry name" value="PRK00654.1-1"/>
    <property type="match status" value="1"/>
</dbReference>
<dbReference type="GO" id="GO:0005978">
    <property type="term" value="P:glycogen biosynthetic process"/>
    <property type="evidence" value="ECO:0007669"/>
    <property type="project" value="UniProtKB-UniRule"/>
</dbReference>
<feature type="binding site" evidence="7">
    <location>
        <position position="25"/>
    </location>
    <ligand>
        <name>ADP-alpha-D-glucose</name>
        <dbReference type="ChEBI" id="CHEBI:57498"/>
    </ligand>
</feature>
<feature type="domain" description="Starch synthase catalytic" evidence="9">
    <location>
        <begin position="12"/>
        <end position="249"/>
    </location>
</feature>
<dbReference type="NCBIfam" id="TIGR02095">
    <property type="entry name" value="glgA"/>
    <property type="match status" value="1"/>
</dbReference>
<dbReference type="InterPro" id="IPR013534">
    <property type="entry name" value="Starch_synth_cat_dom"/>
</dbReference>
<reference evidence="10 11" key="1">
    <citation type="journal article" date="2006" name="Proc. Natl. Acad. Sci. U.S.A.">
        <title>Comparative genomics of the lactic acid bacteria.</title>
        <authorList>
            <person name="Makarova K."/>
            <person name="Slesarev A."/>
            <person name="Wolf Y."/>
            <person name="Sorokin A."/>
            <person name="Mirkin B."/>
            <person name="Koonin E."/>
            <person name="Pavlov A."/>
            <person name="Pavlova N."/>
            <person name="Karamychev V."/>
            <person name="Polouchine N."/>
            <person name="Shakhova V."/>
            <person name="Grigoriev I."/>
            <person name="Lou Y."/>
            <person name="Rohksar D."/>
            <person name="Lucas S."/>
            <person name="Huang K."/>
            <person name="Goodstein D.M."/>
            <person name="Hawkins T."/>
            <person name="Plengvidhya V."/>
            <person name="Welker D."/>
            <person name="Hughes J."/>
            <person name="Goh Y."/>
            <person name="Benson A."/>
            <person name="Baldwin K."/>
            <person name="Lee J.H."/>
            <person name="Diaz-Muniz I."/>
            <person name="Dosti B."/>
            <person name="Smeianov V."/>
            <person name="Wechter W."/>
            <person name="Barabote R."/>
            <person name="Lorca G."/>
            <person name="Altermann E."/>
            <person name="Barrangou R."/>
            <person name="Ganesan B."/>
            <person name="Xie Y."/>
            <person name="Rawsthorne H."/>
            <person name="Tamir D."/>
            <person name="Parker C."/>
            <person name="Breidt F."/>
            <person name="Broadbent J."/>
            <person name="Hutkins R."/>
            <person name="O'Sullivan D."/>
            <person name="Steele J."/>
            <person name="Unlu G."/>
            <person name="Saier M."/>
            <person name="Klaenhammer T."/>
            <person name="Richardson P."/>
            <person name="Kozyavkin S."/>
            <person name="Weimer B."/>
            <person name="Mills D."/>
        </authorList>
    </citation>
    <scope>NUCLEOTIDE SEQUENCE [LARGE SCALE GENOMIC DNA]</scope>
    <source>
        <strain evidence="10 11">SK11</strain>
    </source>
</reference>